<comment type="caution">
    <text evidence="4">The sequence shown here is derived from an EMBL/GenBank/DDBJ whole genome shotgun (WGS) entry which is preliminary data.</text>
</comment>
<feature type="transmembrane region" description="Helical" evidence="2">
    <location>
        <begin position="297"/>
        <end position="315"/>
    </location>
</feature>
<keyword evidence="3" id="KW-0732">Signal</keyword>
<keyword evidence="2" id="KW-1133">Transmembrane helix</keyword>
<feature type="transmembrane region" description="Helical" evidence="2">
    <location>
        <begin position="327"/>
        <end position="346"/>
    </location>
</feature>
<feature type="signal peptide" evidence="3">
    <location>
        <begin position="1"/>
        <end position="28"/>
    </location>
</feature>
<keyword evidence="2" id="KW-0812">Transmembrane</keyword>
<evidence type="ECO:0000256" key="3">
    <source>
        <dbReference type="SAM" id="SignalP"/>
    </source>
</evidence>
<dbReference type="EMBL" id="BAAANT010000007">
    <property type="protein sequence ID" value="GAA2137205.1"/>
    <property type="molecule type" value="Genomic_DNA"/>
</dbReference>
<reference evidence="4 5" key="1">
    <citation type="journal article" date="2019" name="Int. J. Syst. Evol. Microbiol.">
        <title>The Global Catalogue of Microorganisms (GCM) 10K type strain sequencing project: providing services to taxonomists for standard genome sequencing and annotation.</title>
        <authorList>
            <consortium name="The Broad Institute Genomics Platform"/>
            <consortium name="The Broad Institute Genome Sequencing Center for Infectious Disease"/>
            <person name="Wu L."/>
            <person name="Ma J."/>
        </authorList>
    </citation>
    <scope>NUCLEOTIDE SEQUENCE [LARGE SCALE GENOMIC DNA]</scope>
    <source>
        <strain evidence="4 5">JCM 14560</strain>
    </source>
</reference>
<feature type="chain" id="PRO_5045114938" description="DUF916 domain-containing protein" evidence="3">
    <location>
        <begin position="29"/>
        <end position="576"/>
    </location>
</feature>
<evidence type="ECO:0000313" key="5">
    <source>
        <dbReference type="Proteomes" id="UP001422759"/>
    </source>
</evidence>
<proteinExistence type="predicted"/>
<evidence type="ECO:0008006" key="6">
    <source>
        <dbReference type="Google" id="ProtNLM"/>
    </source>
</evidence>
<protein>
    <recommendedName>
        <fullName evidence="6">DUF916 domain-containing protein</fullName>
    </recommendedName>
</protein>
<evidence type="ECO:0000313" key="4">
    <source>
        <dbReference type="EMBL" id="GAA2137205.1"/>
    </source>
</evidence>
<gene>
    <name evidence="4" type="ORF">GCM10009760_17380</name>
</gene>
<evidence type="ECO:0000256" key="1">
    <source>
        <dbReference type="SAM" id="MobiDB-lite"/>
    </source>
</evidence>
<accession>A0ABN2Z5U3</accession>
<sequence>MTLPMRRWLLVLAPALLTLLLGGGAARADTPTAQTFGIQPASATEPDSRGTFSYSVTPGALVKDHVAVWNYGDQPLTLRLYPADAFNTDSGGYDVLPEGKPSTQAGSWVRTAADSLTLPARSRQIVPFTLAVPATASPGDHAAGIVVSLRRESKDAKGNAVTVDQRVGARVQIRVSGALHAELKVLDARAVYHPSLNPLDSGRTTVSYSVRNTGNVRLGGRQAVRVSNLLGSIATGAAPADLQELLPGNTVSYHFDVSGSYPVLWSTAGITVDPLAVGADKDPQLSSTVAKQGFASIPWALLVVLLPFALIGYALRQRRHNRLTGIPALPAPVVAGALLAAALLLGQLPLAPHASAAEAGTLASPADTGTLAFDYETGHDDDAIDVLTSGLCPAAGDYLAVRITGAGFPAEGAPLTGTVAAAAYRRAANGGYVLPLANTLRVVANRSGAGPLHGAYTVTASCRAKVAPTSLRDFTGVLNFGTPTSWQAVTVAPPGVIQEAAADPQTGTAPTAGQTGAAPAGAAPGVRRTAAVRTASSGTPVGSWLVMGAGVLLLGWIGVPYARRRLAGRGAGEDVK</sequence>
<organism evidence="4 5">
    <name type="scientific">Kitasatospora kazusensis</name>
    <dbReference type="NCBI Taxonomy" id="407974"/>
    <lineage>
        <taxon>Bacteria</taxon>
        <taxon>Bacillati</taxon>
        <taxon>Actinomycetota</taxon>
        <taxon>Actinomycetes</taxon>
        <taxon>Kitasatosporales</taxon>
        <taxon>Streptomycetaceae</taxon>
        <taxon>Kitasatospora</taxon>
    </lineage>
</organism>
<feature type="transmembrane region" description="Helical" evidence="2">
    <location>
        <begin position="541"/>
        <end position="559"/>
    </location>
</feature>
<feature type="region of interest" description="Disordered" evidence="1">
    <location>
        <begin position="504"/>
        <end position="524"/>
    </location>
</feature>
<evidence type="ECO:0000256" key="2">
    <source>
        <dbReference type="SAM" id="Phobius"/>
    </source>
</evidence>
<keyword evidence="5" id="KW-1185">Reference proteome</keyword>
<dbReference type="Proteomes" id="UP001422759">
    <property type="component" value="Unassembled WGS sequence"/>
</dbReference>
<keyword evidence="2" id="KW-0472">Membrane</keyword>
<name>A0ABN2Z5U3_9ACTN</name>